<keyword evidence="5" id="KW-1185">Reference proteome</keyword>
<gene>
    <name evidence="4" type="ORF">CR165_00085</name>
</gene>
<dbReference type="Pfam" id="PF02826">
    <property type="entry name" value="2-Hacid_dh_C"/>
    <property type="match status" value="1"/>
</dbReference>
<feature type="domain" description="D-isomer specific 2-hydroxyacid dehydrogenase NAD-binding" evidence="3">
    <location>
        <begin position="105"/>
        <end position="278"/>
    </location>
</feature>
<dbReference type="PANTHER" id="PTHR43333">
    <property type="entry name" value="2-HACID_DH_C DOMAIN-CONTAINING PROTEIN"/>
    <property type="match status" value="1"/>
</dbReference>
<protein>
    <submittedName>
        <fullName evidence="4">Glyoxylate/hydroxypyruvate reductase A</fullName>
    </submittedName>
</protein>
<evidence type="ECO:0000256" key="2">
    <source>
        <dbReference type="ARBA" id="ARBA00023027"/>
    </source>
</evidence>
<organism evidence="4 5">
    <name type="scientific">Teichococcus aestuarii</name>
    <dbReference type="NCBI Taxonomy" id="568898"/>
    <lineage>
        <taxon>Bacteria</taxon>
        <taxon>Pseudomonadati</taxon>
        <taxon>Pseudomonadota</taxon>
        <taxon>Alphaproteobacteria</taxon>
        <taxon>Acetobacterales</taxon>
        <taxon>Roseomonadaceae</taxon>
        <taxon>Roseomonas</taxon>
    </lineage>
</organism>
<dbReference type="EMBL" id="PDOA01000001">
    <property type="protein sequence ID" value="PWC30357.1"/>
    <property type="molecule type" value="Genomic_DNA"/>
</dbReference>
<sequence>MVTLLVKSGGEQAVPDWQECFRAVDPRITVRWWADPAVPPEAVDYVLVWEPQHGWLASLPRLKAVFSSGAGVDHITCDPAWPRHIPLVRMGGEATAQRMGEYILWSCLSLLRDARHFALGQAAGEWRHRETRHYAQDRTVGIMGLGNLGGHAARMLQSVGFPVRGWARSRKDIPGVRSFAGAAELPELLAGTDILVCLLPSTKETEGLIDARLLAQLPPGAELVNAGRGSHLREADLLAALDSGHLAGAVLDVFEEEPLPPGSPLWAHPKVTVTPHVASMASRPERARYLAGAIADFEAGRPLPNLYDPERGY</sequence>
<dbReference type="Proteomes" id="UP000245048">
    <property type="component" value="Unassembled WGS sequence"/>
</dbReference>
<keyword evidence="4" id="KW-0670">Pyruvate</keyword>
<dbReference type="PANTHER" id="PTHR43333:SF1">
    <property type="entry name" value="D-ISOMER SPECIFIC 2-HYDROXYACID DEHYDROGENASE NAD-BINDING DOMAIN-CONTAINING PROTEIN"/>
    <property type="match status" value="1"/>
</dbReference>
<dbReference type="SUPFAM" id="SSF51735">
    <property type="entry name" value="NAD(P)-binding Rossmann-fold domains"/>
    <property type="match status" value="1"/>
</dbReference>
<evidence type="ECO:0000313" key="5">
    <source>
        <dbReference type="Proteomes" id="UP000245048"/>
    </source>
</evidence>
<dbReference type="InterPro" id="IPR036291">
    <property type="entry name" value="NAD(P)-bd_dom_sf"/>
</dbReference>
<dbReference type="SUPFAM" id="SSF52283">
    <property type="entry name" value="Formate/glycerate dehydrogenase catalytic domain-like"/>
    <property type="match status" value="1"/>
</dbReference>
<proteinExistence type="predicted"/>
<comment type="caution">
    <text evidence="4">The sequence shown here is derived from an EMBL/GenBank/DDBJ whole genome shotgun (WGS) entry which is preliminary data.</text>
</comment>
<dbReference type="GO" id="GO:0051287">
    <property type="term" value="F:NAD binding"/>
    <property type="evidence" value="ECO:0007669"/>
    <property type="project" value="InterPro"/>
</dbReference>
<dbReference type="AlphaFoldDB" id="A0A2U1V8V6"/>
<dbReference type="GO" id="GO:0016491">
    <property type="term" value="F:oxidoreductase activity"/>
    <property type="evidence" value="ECO:0007669"/>
    <property type="project" value="UniProtKB-KW"/>
</dbReference>
<evidence type="ECO:0000313" key="4">
    <source>
        <dbReference type="EMBL" id="PWC30357.1"/>
    </source>
</evidence>
<dbReference type="RefSeq" id="WP_109514930.1">
    <property type="nucleotide sequence ID" value="NZ_PDOA01000001.1"/>
</dbReference>
<evidence type="ECO:0000256" key="1">
    <source>
        <dbReference type="ARBA" id="ARBA00023002"/>
    </source>
</evidence>
<accession>A0A2U1V8V6</accession>
<dbReference type="CDD" id="cd12164">
    <property type="entry name" value="GDH_like_2"/>
    <property type="match status" value="1"/>
</dbReference>
<dbReference type="OrthoDB" id="9787219at2"/>
<reference evidence="5" key="1">
    <citation type="submission" date="2017-10" db="EMBL/GenBank/DDBJ databases">
        <authorList>
            <person name="Toshchakov S.V."/>
            <person name="Goeva M.A."/>
        </authorList>
    </citation>
    <scope>NUCLEOTIDE SEQUENCE [LARGE SCALE GENOMIC DNA]</scope>
    <source>
        <strain evidence="5">JR1/69-1-13</strain>
    </source>
</reference>
<dbReference type="InterPro" id="IPR006140">
    <property type="entry name" value="D-isomer_DH_NAD-bd"/>
</dbReference>
<keyword evidence="1" id="KW-0560">Oxidoreductase</keyword>
<keyword evidence="2" id="KW-0520">NAD</keyword>
<dbReference type="Gene3D" id="3.40.50.720">
    <property type="entry name" value="NAD(P)-binding Rossmann-like Domain"/>
    <property type="match status" value="2"/>
</dbReference>
<name>A0A2U1V8V6_9PROT</name>
<evidence type="ECO:0000259" key="3">
    <source>
        <dbReference type="Pfam" id="PF02826"/>
    </source>
</evidence>